<evidence type="ECO:0000256" key="2">
    <source>
        <dbReference type="ARBA" id="ARBA00007776"/>
    </source>
</evidence>
<gene>
    <name evidence="9" type="primary">mreD</name>
    <name evidence="9" type="ORF">Talka_01963</name>
</gene>
<evidence type="ECO:0000313" key="10">
    <source>
        <dbReference type="Proteomes" id="UP000315736"/>
    </source>
</evidence>
<keyword evidence="6 8" id="KW-1133">Transmembrane helix</keyword>
<name>A0A554W521_9BURK</name>
<feature type="transmembrane region" description="Helical" evidence="8">
    <location>
        <begin position="137"/>
        <end position="159"/>
    </location>
</feature>
<reference evidence="9 10" key="1">
    <citation type="submission" date="2019-07" db="EMBL/GenBank/DDBJ databases">
        <title>Tepidimonas alkaliphilus YIM 72238 draft genome.</title>
        <authorList>
            <person name="Da Costa M.S."/>
            <person name="Froufe H.J.C."/>
            <person name="Egas C."/>
            <person name="Albuquerque L."/>
        </authorList>
    </citation>
    <scope>NUCLEOTIDE SEQUENCE [LARGE SCALE GENOMIC DNA]</scope>
    <source>
        <strain evidence="9 10">YIM 72238</strain>
    </source>
</reference>
<sequence length="174" mass="19002">MLPRGQVLLLPANPAFVWGSVAAALAWMMVQGAWLPRLAFLPDWLALTLTFWSVHQPRRIGVGTAFSAGLTLDVAYGTLLGQHALAYAVMSYGAIALHRRILWFELRGQTLHVLPLLLTASALQWGVRWLAGDGGPSWAQLLAPLTTAAAWPLAHYVLLAPQRRAPDPDDTRPL</sequence>
<dbReference type="InterPro" id="IPR007227">
    <property type="entry name" value="Cell_shape_determining_MreD"/>
</dbReference>
<evidence type="ECO:0000256" key="8">
    <source>
        <dbReference type="SAM" id="Phobius"/>
    </source>
</evidence>
<dbReference type="Proteomes" id="UP000315736">
    <property type="component" value="Unassembled WGS sequence"/>
</dbReference>
<evidence type="ECO:0000256" key="3">
    <source>
        <dbReference type="ARBA" id="ARBA00022475"/>
    </source>
</evidence>
<evidence type="ECO:0000256" key="6">
    <source>
        <dbReference type="ARBA" id="ARBA00022989"/>
    </source>
</evidence>
<dbReference type="GO" id="GO:0005886">
    <property type="term" value="C:plasma membrane"/>
    <property type="evidence" value="ECO:0007669"/>
    <property type="project" value="UniProtKB-SubCell"/>
</dbReference>
<dbReference type="InterPro" id="IPR026034">
    <property type="entry name" value="MreD_proteobac"/>
</dbReference>
<comment type="caution">
    <text evidence="9">The sequence shown here is derived from an EMBL/GenBank/DDBJ whole genome shotgun (WGS) entry which is preliminary data.</text>
</comment>
<keyword evidence="7 8" id="KW-0472">Membrane</keyword>
<evidence type="ECO:0000256" key="5">
    <source>
        <dbReference type="ARBA" id="ARBA00022960"/>
    </source>
</evidence>
<dbReference type="PANTHER" id="PTHR37484">
    <property type="entry name" value="ROD SHAPE-DETERMINING PROTEIN MRED"/>
    <property type="match status" value="1"/>
</dbReference>
<protein>
    <submittedName>
        <fullName evidence="9">Rod shape-determining protein MreD</fullName>
    </submittedName>
</protein>
<dbReference type="GO" id="GO:0008360">
    <property type="term" value="P:regulation of cell shape"/>
    <property type="evidence" value="ECO:0007669"/>
    <property type="project" value="UniProtKB-KW"/>
</dbReference>
<evidence type="ECO:0000313" key="9">
    <source>
        <dbReference type="EMBL" id="TSE18672.1"/>
    </source>
</evidence>
<dbReference type="AlphaFoldDB" id="A0A554W521"/>
<dbReference type="NCBIfam" id="TIGR03426">
    <property type="entry name" value="shape_MreD"/>
    <property type="match status" value="1"/>
</dbReference>
<organism evidence="9 10">
    <name type="scientific">Tepidimonas alkaliphilus</name>
    <dbReference type="NCBI Taxonomy" id="2588942"/>
    <lineage>
        <taxon>Bacteria</taxon>
        <taxon>Pseudomonadati</taxon>
        <taxon>Pseudomonadota</taxon>
        <taxon>Betaproteobacteria</taxon>
        <taxon>Burkholderiales</taxon>
        <taxon>Tepidimonas</taxon>
    </lineage>
</organism>
<evidence type="ECO:0000256" key="1">
    <source>
        <dbReference type="ARBA" id="ARBA00004651"/>
    </source>
</evidence>
<feature type="transmembrane region" description="Helical" evidence="8">
    <location>
        <begin position="84"/>
        <end position="101"/>
    </location>
</feature>
<dbReference type="Pfam" id="PF04093">
    <property type="entry name" value="MreD"/>
    <property type="match status" value="1"/>
</dbReference>
<dbReference type="PIRSF" id="PIRSF018472">
    <property type="entry name" value="MreD_proteobac"/>
    <property type="match status" value="1"/>
</dbReference>
<keyword evidence="3" id="KW-1003">Cell membrane</keyword>
<evidence type="ECO:0000256" key="7">
    <source>
        <dbReference type="ARBA" id="ARBA00023136"/>
    </source>
</evidence>
<proteinExistence type="inferred from homology"/>
<feature type="transmembrane region" description="Helical" evidence="8">
    <location>
        <begin position="113"/>
        <end position="131"/>
    </location>
</feature>
<dbReference type="EMBL" id="VJNB01000011">
    <property type="protein sequence ID" value="TSE18672.1"/>
    <property type="molecule type" value="Genomic_DNA"/>
</dbReference>
<accession>A0A554W521</accession>
<comment type="subcellular location">
    <subcellularLocation>
        <location evidence="1">Cell membrane</location>
        <topology evidence="1">Multi-pass membrane protein</topology>
    </subcellularLocation>
</comment>
<dbReference type="RefSeq" id="WP_342781064.1">
    <property type="nucleotide sequence ID" value="NZ_VJNB01000011.1"/>
</dbReference>
<comment type="similarity">
    <text evidence="2">Belongs to the MreD family.</text>
</comment>
<keyword evidence="4 8" id="KW-0812">Transmembrane</keyword>
<evidence type="ECO:0000256" key="4">
    <source>
        <dbReference type="ARBA" id="ARBA00022692"/>
    </source>
</evidence>
<keyword evidence="5" id="KW-0133">Cell shape</keyword>
<dbReference type="PANTHER" id="PTHR37484:SF1">
    <property type="entry name" value="ROD SHAPE-DETERMINING PROTEIN MRED"/>
    <property type="match status" value="1"/>
</dbReference>
<feature type="transmembrane region" description="Helical" evidence="8">
    <location>
        <begin position="7"/>
        <end position="28"/>
    </location>
</feature>
<keyword evidence="10" id="KW-1185">Reference proteome</keyword>